<keyword evidence="3" id="KW-0808">Transferase</keyword>
<feature type="region of interest" description="Disordered" evidence="2">
    <location>
        <begin position="443"/>
        <end position="477"/>
    </location>
</feature>
<dbReference type="SMART" id="SM00220">
    <property type="entry name" value="S_TKc"/>
    <property type="match status" value="1"/>
</dbReference>
<keyword evidence="3" id="KW-0418">Kinase</keyword>
<dbReference type="InterPro" id="IPR011009">
    <property type="entry name" value="Kinase-like_dom_sf"/>
</dbReference>
<dbReference type="OMA" id="IMPFMSE"/>
<sequence length="682" mass="74964">MVRGGSMRRPSLAAVSEPAAPEFTLSADDYRLMEEVGFGANAVVYRAIFLPANRTIAVKCLDLDRINSNLDDVRKEAQIMKLIDHPNVIKAYCSFVVDHNLWVIMPFMAEGSCLHLMKVAHPDGLEEPVICSILKETLKALAYLHGQGHIHRDVKAGNILVDSPGVVKLGDFGVSACLFDRGDRQRSRNTFVGTPCWMAPEVLQPGTGYNFKADIWSFGITALELAHGHAPFSKYPPMKVLLMTLQNAPPGLDYDRDRKFSKQKDAAHLASSEQEALSMSEYQRGVSAWHFDIEDLKAQALLINDDDPPELKEDDDSVRINEVDKGTSFESHFGQSTLLNGNNHRLNHERTCTTAVNPGGNGPETSDEFASDLGNADSPRMVDGHIKQGTENDSLSSTSKQGSEGGNRRSEVRQRQRTFSGPVMYSGTRSSSLIERGYIIDKDAGVQSPNKQKSDTGRIDDLSGPLSLSTRASANSLSAPIRSSGGYVGSLGDKPRVEIKGRFSVTSENVDLAKVQEIPVVKISPKPQEVRTQVSTMKRSASVGAWPVKAKSMSNSHHRKEFRDSSVSASILIPHLENLVQQTTFQQDIITNLMSNLQQNEKPNGPQTRVQTMVGDTGVEMGSAERERKLLAKVFELQSRMISLTDELIASKLKHVQLQEELNTLYCQEETGDTGEDDSGEA</sequence>
<comment type="similarity">
    <text evidence="1">Belongs to the protein kinase superfamily. STE Ser/Thr protein kinase family. STE20 subfamily.</text>
</comment>
<dbReference type="Pfam" id="PF00069">
    <property type="entry name" value="Pkinase"/>
    <property type="match status" value="1"/>
</dbReference>
<dbReference type="PROSITE" id="PS50011">
    <property type="entry name" value="PROTEIN_KINASE_DOM"/>
    <property type="match status" value="1"/>
</dbReference>
<dbReference type="SUPFAM" id="SSF56112">
    <property type="entry name" value="Protein kinase-like (PK-like)"/>
    <property type="match status" value="1"/>
</dbReference>
<feature type="compositionally biased region" description="Polar residues" evidence="2">
    <location>
        <begin position="391"/>
        <end position="402"/>
    </location>
</feature>
<dbReference type="eggNOG" id="KOG0582">
    <property type="taxonomic scope" value="Eukaryota"/>
</dbReference>
<dbReference type="InterPro" id="IPR000719">
    <property type="entry name" value="Prot_kinase_dom"/>
</dbReference>
<accession>M8A7Z6</accession>
<feature type="compositionally biased region" description="Polar residues" evidence="2">
    <location>
        <begin position="466"/>
        <end position="477"/>
    </location>
</feature>
<feature type="region of interest" description="Disordered" evidence="2">
    <location>
        <begin position="352"/>
        <end position="428"/>
    </location>
</feature>
<feature type="compositionally biased region" description="Basic and acidic residues" evidence="2">
    <location>
        <begin position="452"/>
        <end position="461"/>
    </location>
</feature>
<dbReference type="Gene3D" id="3.30.200.20">
    <property type="entry name" value="Phosphorylase Kinase, domain 1"/>
    <property type="match status" value="1"/>
</dbReference>
<protein>
    <submittedName>
        <fullName evidence="3">Serine/threonine-protein kinase fray2</fullName>
    </submittedName>
</protein>
<dbReference type="STRING" id="4572.M8A7Z6"/>
<dbReference type="InterPro" id="IPR047173">
    <property type="entry name" value="STRAD_A/B-like"/>
</dbReference>
<feature type="compositionally biased region" description="Basic and acidic residues" evidence="2">
    <location>
        <begin position="380"/>
        <end position="390"/>
    </location>
</feature>
<dbReference type="EMBL" id="KD156189">
    <property type="protein sequence ID" value="EMS56564.1"/>
    <property type="molecule type" value="Genomic_DNA"/>
</dbReference>
<gene>
    <name evidence="3" type="ORF">TRIUR3_26177</name>
</gene>
<name>M8A7Z6_TRIUA</name>
<dbReference type="GO" id="GO:0005524">
    <property type="term" value="F:ATP binding"/>
    <property type="evidence" value="ECO:0007669"/>
    <property type="project" value="UniProtKB-UniRule"/>
</dbReference>
<evidence type="ECO:0000256" key="2">
    <source>
        <dbReference type="SAM" id="MobiDB-lite"/>
    </source>
</evidence>
<proteinExistence type="inferred from homology"/>
<dbReference type="Gene3D" id="1.10.510.10">
    <property type="entry name" value="Transferase(Phosphotransferase) domain 1"/>
    <property type="match status" value="1"/>
</dbReference>
<dbReference type="GO" id="GO:0004672">
    <property type="term" value="F:protein kinase activity"/>
    <property type="evidence" value="ECO:0007669"/>
    <property type="project" value="InterPro"/>
</dbReference>
<dbReference type="InterPro" id="IPR017441">
    <property type="entry name" value="Protein_kinase_ATP_BS"/>
</dbReference>
<dbReference type="AlphaFoldDB" id="M8A7Z6"/>
<reference evidence="3" key="1">
    <citation type="journal article" date="2013" name="Nature">
        <title>Draft genome of the wheat A-genome progenitor Triticum urartu.</title>
        <authorList>
            <person name="Ling H.Q."/>
            <person name="Zhao S."/>
            <person name="Liu D."/>
            <person name="Wang J."/>
            <person name="Sun H."/>
            <person name="Zhang C."/>
            <person name="Fan H."/>
            <person name="Li D."/>
            <person name="Dong L."/>
            <person name="Tao Y."/>
            <person name="Gao C."/>
            <person name="Wu H."/>
            <person name="Li Y."/>
            <person name="Cui Y."/>
            <person name="Guo X."/>
            <person name="Zheng S."/>
            <person name="Wang B."/>
            <person name="Yu K."/>
            <person name="Liang Q."/>
            <person name="Yang W."/>
            <person name="Lou X."/>
            <person name="Chen J."/>
            <person name="Feng M."/>
            <person name="Jian J."/>
            <person name="Zhang X."/>
            <person name="Luo G."/>
            <person name="Jiang Y."/>
            <person name="Liu J."/>
            <person name="Wang Z."/>
            <person name="Sha Y."/>
            <person name="Zhang B."/>
            <person name="Wu H."/>
            <person name="Tang D."/>
            <person name="Shen Q."/>
            <person name="Xue P."/>
            <person name="Zou S."/>
            <person name="Wang X."/>
            <person name="Liu X."/>
            <person name="Wang F."/>
            <person name="Yang Y."/>
            <person name="An X."/>
            <person name="Dong Z."/>
            <person name="Zhang K."/>
            <person name="Zhang X."/>
            <person name="Luo M.C."/>
            <person name="Dvorak J."/>
            <person name="Tong Y."/>
            <person name="Wang J."/>
            <person name="Yang H."/>
            <person name="Li Z."/>
            <person name="Wang D."/>
            <person name="Zhang A."/>
            <person name="Wang J."/>
        </authorList>
    </citation>
    <scope>NUCLEOTIDE SEQUENCE</scope>
</reference>
<organism evidence="3">
    <name type="scientific">Triticum urartu</name>
    <name type="common">Red wild einkorn</name>
    <name type="synonym">Crithodium urartu</name>
    <dbReference type="NCBI Taxonomy" id="4572"/>
    <lineage>
        <taxon>Eukaryota</taxon>
        <taxon>Viridiplantae</taxon>
        <taxon>Streptophyta</taxon>
        <taxon>Embryophyta</taxon>
        <taxon>Tracheophyta</taxon>
        <taxon>Spermatophyta</taxon>
        <taxon>Magnoliopsida</taxon>
        <taxon>Liliopsida</taxon>
        <taxon>Poales</taxon>
        <taxon>Poaceae</taxon>
        <taxon>BOP clade</taxon>
        <taxon>Pooideae</taxon>
        <taxon>Triticodae</taxon>
        <taxon>Triticeae</taxon>
        <taxon>Triticinae</taxon>
        <taxon>Triticum</taxon>
    </lineage>
</organism>
<dbReference type="GO" id="GO:0043539">
    <property type="term" value="F:protein serine/threonine kinase activator activity"/>
    <property type="evidence" value="ECO:0007669"/>
    <property type="project" value="InterPro"/>
</dbReference>
<dbReference type="PANTHER" id="PTHR48014:SF21">
    <property type="entry name" value="SERINE_THREONINE-PROTEIN KINASE FRAY2"/>
    <property type="match status" value="1"/>
</dbReference>
<dbReference type="PROSITE" id="PS00107">
    <property type="entry name" value="PROTEIN_KINASE_ATP"/>
    <property type="match status" value="1"/>
</dbReference>
<dbReference type="FunFam" id="3.30.200.20:FF:000099">
    <property type="entry name" value="Serine/threonine-protein kinase BLUS1"/>
    <property type="match status" value="1"/>
</dbReference>
<evidence type="ECO:0000256" key="1">
    <source>
        <dbReference type="ARBA" id="ARBA00008874"/>
    </source>
</evidence>
<evidence type="ECO:0000313" key="3">
    <source>
        <dbReference type="EMBL" id="EMS56564.1"/>
    </source>
</evidence>
<dbReference type="PANTHER" id="PTHR48014">
    <property type="entry name" value="SERINE/THREONINE-PROTEIN KINASE FRAY2"/>
    <property type="match status" value="1"/>
</dbReference>